<gene>
    <name evidence="2" type="ORF">SAMN04488524_3842</name>
</gene>
<accession>A0A1W2DJ17</accession>
<reference evidence="3" key="1">
    <citation type="submission" date="2017-04" db="EMBL/GenBank/DDBJ databases">
        <authorList>
            <person name="Varghese N."/>
            <person name="Submissions S."/>
        </authorList>
    </citation>
    <scope>NUCLEOTIDE SEQUENCE [LARGE SCALE GENOMIC DNA]</scope>
    <source>
        <strain evidence="3">DSM 12126</strain>
    </source>
</reference>
<evidence type="ECO:0008006" key="4">
    <source>
        <dbReference type="Google" id="ProtNLM"/>
    </source>
</evidence>
<dbReference type="AlphaFoldDB" id="A0A1W2DJ17"/>
<dbReference type="RefSeq" id="WP_144008998.1">
    <property type="nucleotide sequence ID" value="NZ_FWXT01000003.1"/>
</dbReference>
<evidence type="ECO:0000256" key="1">
    <source>
        <dbReference type="SAM" id="Phobius"/>
    </source>
</evidence>
<feature type="transmembrane region" description="Helical" evidence="1">
    <location>
        <begin position="12"/>
        <end position="34"/>
    </location>
</feature>
<proteinExistence type="predicted"/>
<keyword evidence="1" id="KW-1133">Transmembrane helix</keyword>
<name>A0A1W2DJ17_9SPHI</name>
<dbReference type="OrthoDB" id="673785at2"/>
<evidence type="ECO:0000313" key="2">
    <source>
        <dbReference type="EMBL" id="SMC97092.1"/>
    </source>
</evidence>
<dbReference type="Proteomes" id="UP000192756">
    <property type="component" value="Unassembled WGS sequence"/>
</dbReference>
<dbReference type="STRING" id="151894.SAMN04488524_3842"/>
<keyword evidence="1" id="KW-0812">Transmembrane</keyword>
<sequence>MNNSIQHSYKKHIRASFGVILFALVVFVSMYIILHENESGHNGFKRKVKTNHCIQLNELNLNSDGYYFSEIAQGHIAMNNLFDGANLTLLSYTLNPIKQYRFEDLLDRGSTPKLTYSYLYQDNIYVFDRVNAISMRIDTKNDKVKKTKIDSLPFRNVEIINNDSFLLMTSKSKDSMDVRAIKKVNWHGREVARFIPTKQKESFFSTDGYCVYDSNSNKIIYTYAYRGEFVCLDTNLKVLYKTHTIDTNRLSTVESRKRNAVIKNREVKVVTLGKPPRVINRNISVSKGNLFIQSYLKASNEKSDTYNKVYIIDVYAIENGKYLYSFYIPRIKNKNLLRFKVSDNKLFALHGNTLMVYRFS</sequence>
<keyword evidence="3" id="KW-1185">Reference proteome</keyword>
<keyword evidence="1" id="KW-0472">Membrane</keyword>
<protein>
    <recommendedName>
        <fullName evidence="4">TolB-like 6-blade propeller-like</fullName>
    </recommendedName>
</protein>
<organism evidence="2 3">
    <name type="scientific">Pedobacter africanus</name>
    <dbReference type="NCBI Taxonomy" id="151894"/>
    <lineage>
        <taxon>Bacteria</taxon>
        <taxon>Pseudomonadati</taxon>
        <taxon>Bacteroidota</taxon>
        <taxon>Sphingobacteriia</taxon>
        <taxon>Sphingobacteriales</taxon>
        <taxon>Sphingobacteriaceae</taxon>
        <taxon>Pedobacter</taxon>
    </lineage>
</organism>
<dbReference type="EMBL" id="FWXT01000003">
    <property type="protein sequence ID" value="SMC97092.1"/>
    <property type="molecule type" value="Genomic_DNA"/>
</dbReference>
<evidence type="ECO:0000313" key="3">
    <source>
        <dbReference type="Proteomes" id="UP000192756"/>
    </source>
</evidence>